<protein>
    <recommendedName>
        <fullName evidence="3">Nerve growth factor-related domain-containing protein</fullName>
    </recommendedName>
</protein>
<dbReference type="EMBL" id="NCKV01003579">
    <property type="protein sequence ID" value="RWS25562.1"/>
    <property type="molecule type" value="Genomic_DNA"/>
</dbReference>
<dbReference type="InterPro" id="IPR020408">
    <property type="entry name" value="Nerve_growth_factor-like"/>
</dbReference>
<dbReference type="OrthoDB" id="6512113at2759"/>
<comment type="caution">
    <text evidence="4">The sequence shown here is derived from an EMBL/GenBank/DDBJ whole genome shotgun (WGS) entry which is preliminary data.</text>
</comment>
<evidence type="ECO:0000256" key="2">
    <source>
        <dbReference type="ARBA" id="ARBA00023030"/>
    </source>
</evidence>
<reference evidence="4 5" key="1">
    <citation type="journal article" date="2018" name="Gigascience">
        <title>Genomes of trombidid mites reveal novel predicted allergens and laterally-transferred genes associated with secondary metabolism.</title>
        <authorList>
            <person name="Dong X."/>
            <person name="Chaisiri K."/>
            <person name="Xia D."/>
            <person name="Armstrong S.D."/>
            <person name="Fang Y."/>
            <person name="Donnelly M.J."/>
            <person name="Kadowaki T."/>
            <person name="McGarry J.W."/>
            <person name="Darby A.C."/>
            <person name="Makepeace B.L."/>
        </authorList>
    </citation>
    <scope>NUCLEOTIDE SEQUENCE [LARGE SCALE GENOMIC DNA]</scope>
    <source>
        <strain evidence="4">UoL-UT</strain>
    </source>
</reference>
<dbReference type="AlphaFoldDB" id="A0A443SDH3"/>
<evidence type="ECO:0000313" key="5">
    <source>
        <dbReference type="Proteomes" id="UP000288716"/>
    </source>
</evidence>
<dbReference type="PANTHER" id="PTHR11589">
    <property type="entry name" value="NERVE GROWTH FACTOR NGF -RELATED"/>
    <property type="match status" value="1"/>
</dbReference>
<dbReference type="GO" id="GO:0005163">
    <property type="term" value="F:nerve growth factor receptor binding"/>
    <property type="evidence" value="ECO:0007669"/>
    <property type="project" value="TreeGrafter"/>
</dbReference>
<dbReference type="PROSITE" id="PS50270">
    <property type="entry name" value="NGF_2"/>
    <property type="match status" value="1"/>
</dbReference>
<dbReference type="InterPro" id="IPR002072">
    <property type="entry name" value="Nerve_growth_factor-rel"/>
</dbReference>
<dbReference type="SMART" id="SM00140">
    <property type="entry name" value="NGF"/>
    <property type="match status" value="1"/>
</dbReference>
<accession>A0A443SDH3</accession>
<dbReference type="GO" id="GO:0021675">
    <property type="term" value="P:nerve development"/>
    <property type="evidence" value="ECO:0007669"/>
    <property type="project" value="TreeGrafter"/>
</dbReference>
<dbReference type="STRING" id="299467.A0A443SDH3"/>
<dbReference type="Proteomes" id="UP000288716">
    <property type="component" value="Unassembled WGS sequence"/>
</dbReference>
<organism evidence="4 5">
    <name type="scientific">Leptotrombidium deliense</name>
    <dbReference type="NCBI Taxonomy" id="299467"/>
    <lineage>
        <taxon>Eukaryota</taxon>
        <taxon>Metazoa</taxon>
        <taxon>Ecdysozoa</taxon>
        <taxon>Arthropoda</taxon>
        <taxon>Chelicerata</taxon>
        <taxon>Arachnida</taxon>
        <taxon>Acari</taxon>
        <taxon>Acariformes</taxon>
        <taxon>Trombidiformes</taxon>
        <taxon>Prostigmata</taxon>
        <taxon>Anystina</taxon>
        <taxon>Parasitengona</taxon>
        <taxon>Trombiculoidea</taxon>
        <taxon>Trombiculidae</taxon>
        <taxon>Leptotrombidium</taxon>
    </lineage>
</organism>
<dbReference type="GO" id="GO:0048812">
    <property type="term" value="P:neuron projection morphogenesis"/>
    <property type="evidence" value="ECO:0007669"/>
    <property type="project" value="TreeGrafter"/>
</dbReference>
<keyword evidence="5" id="KW-1185">Reference proteome</keyword>
<dbReference type="GO" id="GO:0007169">
    <property type="term" value="P:cell surface receptor protein tyrosine kinase signaling pathway"/>
    <property type="evidence" value="ECO:0007669"/>
    <property type="project" value="TreeGrafter"/>
</dbReference>
<dbReference type="VEuPathDB" id="VectorBase:LDEU006478"/>
<dbReference type="InterPro" id="IPR029034">
    <property type="entry name" value="Cystine-knot_cytokine"/>
</dbReference>
<gene>
    <name evidence="4" type="ORF">B4U80_05804</name>
</gene>
<evidence type="ECO:0000313" key="4">
    <source>
        <dbReference type="EMBL" id="RWS25562.1"/>
    </source>
</evidence>
<feature type="domain" description="Nerve growth factor-related" evidence="3">
    <location>
        <begin position="37"/>
        <end position="113"/>
    </location>
</feature>
<dbReference type="GO" id="GO:0038180">
    <property type="term" value="P:nerve growth factor signaling pathway"/>
    <property type="evidence" value="ECO:0007669"/>
    <property type="project" value="TreeGrafter"/>
</dbReference>
<dbReference type="PANTHER" id="PTHR11589:SF11">
    <property type="entry name" value="PREPRO-NEUROTROPHIN"/>
    <property type="match status" value="1"/>
</dbReference>
<keyword evidence="2" id="KW-0339">Growth factor</keyword>
<evidence type="ECO:0000259" key="3">
    <source>
        <dbReference type="SMART" id="SM00140"/>
    </source>
</evidence>
<dbReference type="GO" id="GO:0008083">
    <property type="term" value="F:growth factor activity"/>
    <property type="evidence" value="ECO:0007669"/>
    <property type="project" value="UniProtKB-KW"/>
</dbReference>
<comment type="similarity">
    <text evidence="1">Belongs to the NGF-beta family.</text>
</comment>
<dbReference type="GO" id="GO:0043524">
    <property type="term" value="P:negative regulation of neuron apoptotic process"/>
    <property type="evidence" value="ECO:0007669"/>
    <property type="project" value="TreeGrafter"/>
</dbReference>
<dbReference type="Pfam" id="PF00243">
    <property type="entry name" value="NGF"/>
    <property type="match status" value="1"/>
</dbReference>
<sequence length="127" mass="14873">MFAAILKLPIRTGFVRFSDKKPSSLPIRANGRSKRRLHRQELVQDVCPSISDWVPRTEAYDPYGNKLTVVQRIPINGTIINQYFYETFCANNYPYNIFDYDDDDDFIRSRSNKKPEEMQCKGVDKTK</sequence>
<proteinExistence type="inferred from homology"/>
<dbReference type="Gene3D" id="2.10.90.10">
    <property type="entry name" value="Cystine-knot cytokines"/>
    <property type="match status" value="1"/>
</dbReference>
<dbReference type="SUPFAM" id="SSF57501">
    <property type="entry name" value="Cystine-knot cytokines"/>
    <property type="match status" value="1"/>
</dbReference>
<evidence type="ECO:0000256" key="1">
    <source>
        <dbReference type="ARBA" id="ARBA00010783"/>
    </source>
</evidence>
<name>A0A443SDH3_9ACAR</name>